<dbReference type="AlphaFoldDB" id="A0A6F8VBY5"/>
<dbReference type="KEGG" id="slac:SKTS_17260"/>
<dbReference type="Proteomes" id="UP000502260">
    <property type="component" value="Chromosome"/>
</dbReference>
<accession>A0A6F8VBY5</accession>
<dbReference type="InterPro" id="IPR047677">
    <property type="entry name" value="GDCCVxC"/>
</dbReference>
<proteinExistence type="predicted"/>
<evidence type="ECO:0000313" key="2">
    <source>
        <dbReference type="Proteomes" id="UP000502260"/>
    </source>
</evidence>
<reference evidence="2" key="1">
    <citation type="submission" date="2020-03" db="EMBL/GenBank/DDBJ databases">
        <title>Complete genome sequence of sulfur-oxidizing bacterium skT11.</title>
        <authorList>
            <person name="Kanda M."/>
            <person name="Kojima H."/>
            <person name="Fukui M."/>
        </authorList>
    </citation>
    <scope>NUCLEOTIDE SEQUENCE [LARGE SCALE GENOMIC DNA]</scope>
    <source>
        <strain evidence="2">skT11</strain>
    </source>
</reference>
<dbReference type="EMBL" id="AP022853">
    <property type="protein sequence ID" value="BCB26840.1"/>
    <property type="molecule type" value="Genomic_DNA"/>
</dbReference>
<name>A0A6F8VBY5_9PROT</name>
<sequence>MILQSVVTCPQCGFSREETMPTDACQWYYECRGCGALLRPKAGDCCVFCSYGTVKCPPVQESGQSCCTGKFSEKSS</sequence>
<protein>
    <recommendedName>
        <fullName evidence="3">Transposase zinc-ribbon domain-containing protein</fullName>
    </recommendedName>
</protein>
<evidence type="ECO:0008006" key="3">
    <source>
        <dbReference type="Google" id="ProtNLM"/>
    </source>
</evidence>
<gene>
    <name evidence="1" type="ORF">SKTS_17260</name>
</gene>
<dbReference type="NCBIfam" id="NF041374">
    <property type="entry name" value="GDCCVxC"/>
    <property type="match status" value="1"/>
</dbReference>
<keyword evidence="2" id="KW-1185">Reference proteome</keyword>
<organism evidence="1 2">
    <name type="scientific">Sulfurimicrobium lacus</name>
    <dbReference type="NCBI Taxonomy" id="2715678"/>
    <lineage>
        <taxon>Bacteria</taxon>
        <taxon>Pseudomonadati</taxon>
        <taxon>Pseudomonadota</taxon>
        <taxon>Betaproteobacteria</taxon>
        <taxon>Nitrosomonadales</taxon>
        <taxon>Sulfuricellaceae</taxon>
        <taxon>Sulfurimicrobium</taxon>
    </lineage>
</organism>
<evidence type="ECO:0000313" key="1">
    <source>
        <dbReference type="EMBL" id="BCB26840.1"/>
    </source>
</evidence>